<sequence length="681" mass="67434">MKNRRQKSRVRKGIAWGAGRFAAPCLALMVMTGASHAATSTWVGSGDNSNWMNPQNWSGGSAPVAGNSLLFTGNLRTDPVNNFTGGTSFAGITFGASASASFTISGNGIFLTGDVVNNSSLSQSIAALSGAGFTLNGGDRTFSAAAGDLAIQSKVNTNGNLLTANASTGKTLTLNGIISGAGGLTKSGEGTTVLGGVNTFTGATTLNGGSLGLNSTAALQSTSGITFASGATSTLYAMQSGITIDRNITQSGTAIYQVDSGNTLTLSGAISGAGNFQTLGSGTVALTGSNSYTGSTLISGSTLAINTATAVQSTSRVIFGTGTAATLYATQSMALDRIMDQTGRGNYQVDSGNTLTLNGLVTGVGQFQKFGLGTVVLNAANDYSGKTVVNAGTLRLGTSGSIASTNIDVLGGTFDMNGKNHTMGGTLTLGSGSTSGSLSSSGSASTLSVGTSILVQSGSISVNLAGAAVLTKTTTGTVVLSGTNSYTGQTSVNAGTLVVNGYNAVSNVVVASGGTLKGSGSVGDVQLQSGAVARAGSDMGILSTKNLTMQAGSTLGVNIGGATSGTGYSAFAVLGGVTLDGNLDVAITFTPAYGDIFFVIVNDGSDAVSGTFAGLANGSLFLVGGQQFKISYVADSGMNSLSGGNDVAIMAVPEPAPIALMLFAFGGAFWLMRCRLPRPNN</sequence>
<keyword evidence="5" id="KW-1185">Reference proteome</keyword>
<dbReference type="RefSeq" id="WP_084400130.1">
    <property type="nucleotide sequence ID" value="NZ_BDCO01000002.1"/>
</dbReference>
<evidence type="ECO:0000313" key="5">
    <source>
        <dbReference type="Proteomes" id="UP000076023"/>
    </source>
</evidence>
<dbReference type="InterPro" id="IPR011050">
    <property type="entry name" value="Pectin_lyase_fold/virulence"/>
</dbReference>
<protein>
    <submittedName>
        <fullName evidence="4">PEP-CTERM protein-sorting domain-containing protein</fullName>
    </submittedName>
</protein>
<dbReference type="Pfam" id="PF12951">
    <property type="entry name" value="PATR"/>
    <property type="match status" value="4"/>
</dbReference>
<keyword evidence="2" id="KW-0472">Membrane</keyword>
<dbReference type="AlphaFoldDB" id="A0A146G2K4"/>
<name>A0A146G2K4_TERSA</name>
<dbReference type="FunCoup" id="A0A146G2K4">
    <property type="interactions" value="3"/>
</dbReference>
<organism evidence="4 5">
    <name type="scientific">Terrimicrobium sacchariphilum</name>
    <dbReference type="NCBI Taxonomy" id="690879"/>
    <lineage>
        <taxon>Bacteria</taxon>
        <taxon>Pseudomonadati</taxon>
        <taxon>Verrucomicrobiota</taxon>
        <taxon>Terrimicrobiia</taxon>
        <taxon>Terrimicrobiales</taxon>
        <taxon>Terrimicrobiaceae</taxon>
        <taxon>Terrimicrobium</taxon>
    </lineage>
</organism>
<dbReference type="OrthoDB" id="200380at2"/>
<dbReference type="SUPFAM" id="SSF51126">
    <property type="entry name" value="Pectin lyase-like"/>
    <property type="match status" value="1"/>
</dbReference>
<evidence type="ECO:0000256" key="1">
    <source>
        <dbReference type="ARBA" id="ARBA00022729"/>
    </source>
</evidence>
<accession>A0A146G2K4</accession>
<proteinExistence type="predicted"/>
<evidence type="ECO:0000313" key="4">
    <source>
        <dbReference type="EMBL" id="GAT31901.1"/>
    </source>
</evidence>
<dbReference type="NCBIfam" id="TIGR02601">
    <property type="entry name" value="autotrns_rpt"/>
    <property type="match status" value="4"/>
</dbReference>
<reference evidence="5" key="1">
    <citation type="journal article" date="2017" name="Genome Announc.">
        <title>Draft Genome Sequence of Terrimicrobium sacchariphilum NM-5T, a Facultative Anaerobic Soil Bacterium of the Class Spartobacteria.</title>
        <authorList>
            <person name="Qiu Y.L."/>
            <person name="Tourlousse D.M."/>
            <person name="Matsuura N."/>
            <person name="Ohashi A."/>
            <person name="Sekiguchi Y."/>
        </authorList>
    </citation>
    <scope>NUCLEOTIDE SEQUENCE [LARGE SCALE GENOMIC DNA]</scope>
    <source>
        <strain evidence="5">NM-5</strain>
    </source>
</reference>
<dbReference type="InParanoid" id="A0A146G2K4"/>
<feature type="signal peptide" evidence="3">
    <location>
        <begin position="1"/>
        <end position="37"/>
    </location>
</feature>
<dbReference type="InterPro" id="IPR013425">
    <property type="entry name" value="Autotrns_rpt"/>
</dbReference>
<dbReference type="Proteomes" id="UP000076023">
    <property type="component" value="Unassembled WGS sequence"/>
</dbReference>
<evidence type="ECO:0000256" key="3">
    <source>
        <dbReference type="SAM" id="SignalP"/>
    </source>
</evidence>
<dbReference type="EMBL" id="BDCO01000002">
    <property type="protein sequence ID" value="GAT31901.1"/>
    <property type="molecule type" value="Genomic_DNA"/>
</dbReference>
<feature type="chain" id="PRO_5007524288" evidence="3">
    <location>
        <begin position="38"/>
        <end position="681"/>
    </location>
</feature>
<keyword evidence="2" id="KW-0812">Transmembrane</keyword>
<gene>
    <name evidence="4" type="ORF">TSACC_2295</name>
</gene>
<feature type="transmembrane region" description="Helical" evidence="2">
    <location>
        <begin position="655"/>
        <end position="672"/>
    </location>
</feature>
<keyword evidence="1 3" id="KW-0732">Signal</keyword>
<comment type="caution">
    <text evidence="4">The sequence shown here is derived from an EMBL/GenBank/DDBJ whole genome shotgun (WGS) entry which is preliminary data.</text>
</comment>
<evidence type="ECO:0000256" key="2">
    <source>
        <dbReference type="SAM" id="Phobius"/>
    </source>
</evidence>
<keyword evidence="2" id="KW-1133">Transmembrane helix</keyword>
<dbReference type="STRING" id="690879.TSACC_2295"/>